<dbReference type="EMBL" id="AKJY01000091">
    <property type="protein sequence ID" value="EJL68551.1"/>
    <property type="molecule type" value="Genomic_DNA"/>
</dbReference>
<evidence type="ECO:0000256" key="2">
    <source>
        <dbReference type="ARBA" id="ARBA00004856"/>
    </source>
</evidence>
<evidence type="ECO:0000256" key="3">
    <source>
        <dbReference type="ARBA" id="ARBA00022448"/>
    </source>
</evidence>
<comment type="pathway">
    <text evidence="2">One-carbon metabolism; methylamine degradation.</text>
</comment>
<name>J3CCA3_9FLAO</name>
<comment type="caution">
    <text evidence="15">The sequence shown here is derived from an EMBL/GenBank/DDBJ whole genome shotgun (WGS) entry which is preliminary data.</text>
</comment>
<keyword evidence="15" id="KW-0575">Peroxidase</keyword>
<evidence type="ECO:0000256" key="13">
    <source>
        <dbReference type="PROSITE-ProRule" id="PRU00433"/>
    </source>
</evidence>
<keyword evidence="16" id="KW-1185">Reference proteome</keyword>
<dbReference type="InterPro" id="IPR051395">
    <property type="entry name" value="Cytochrome_c_Peroxidase/MauG"/>
</dbReference>
<dbReference type="PANTHER" id="PTHR30600">
    <property type="entry name" value="CYTOCHROME C PEROXIDASE-RELATED"/>
    <property type="match status" value="1"/>
</dbReference>
<dbReference type="FunFam" id="1.10.760.10:FF:000019">
    <property type="entry name" value="Di-heme cytochrome C peroxidase"/>
    <property type="match status" value="1"/>
</dbReference>
<comment type="subcellular location">
    <subcellularLocation>
        <location evidence="1">Periplasm</location>
    </subcellularLocation>
</comment>
<evidence type="ECO:0000256" key="7">
    <source>
        <dbReference type="ARBA" id="ARBA00022764"/>
    </source>
</evidence>
<evidence type="ECO:0000313" key="16">
    <source>
        <dbReference type="Proteomes" id="UP000007509"/>
    </source>
</evidence>
<dbReference type="PATRIC" id="fig|1144316.3.peg.3592"/>
<keyword evidence="5 13" id="KW-0479">Metal-binding</keyword>
<dbReference type="GO" id="GO:0020037">
    <property type="term" value="F:heme binding"/>
    <property type="evidence" value="ECO:0007669"/>
    <property type="project" value="InterPro"/>
</dbReference>
<keyword evidence="3" id="KW-0813">Transport</keyword>
<sequence>MAGIFFIVQLPQKSKGISGFLSSGRIKQKEIGKLLFLLKSAGKMKNVISWILLLFLSILLLNNCFTSKVQKNIAQKTSFIARLRELYSSGDSSKWPVPLLDNEAEPYFSEIGHLPEVQFPEDNPYSVEKVFLGKTLFFDPRLSGSDQIACASCHDPELSWTDHRALSYGHDRQLGTRNAMTILNVAYTGSLFWEGRAKSLEEQTQMPIQDKKEMNGHIEIAAGKIAKIKGYEPLFERAFGNKTVTKERIAQAIATFERTVKSAPSKFDEFIDGKRDLYTDDEVMGLHLFRTKANCISCHNSGYFSNNRFENIGTSLLSSKEEDLGRYLVTKNPEDVGKFRVPSLREAARTGPWMHNGSMVTLSEIIQLYNKGNPEPYQNKSAIYNGIPLASHKSEILRLLDLTDEEVFQIEAFLGTLSTRPRRIIPPDLPH</sequence>
<keyword evidence="10 13" id="KW-0408">Iron</keyword>
<proteinExistence type="predicted"/>
<accession>J3CCA3</accession>
<evidence type="ECO:0000259" key="14">
    <source>
        <dbReference type="PROSITE" id="PS51007"/>
    </source>
</evidence>
<keyword evidence="6" id="KW-0732">Signal</keyword>
<dbReference type="AlphaFoldDB" id="J3CCA3"/>
<keyword evidence="4 13" id="KW-0349">Heme</keyword>
<organism evidence="15 16">
    <name type="scientific">Chryseobacterium populi</name>
    <dbReference type="NCBI Taxonomy" id="1144316"/>
    <lineage>
        <taxon>Bacteria</taxon>
        <taxon>Pseudomonadati</taxon>
        <taxon>Bacteroidota</taxon>
        <taxon>Flavobacteriia</taxon>
        <taxon>Flavobacteriales</taxon>
        <taxon>Weeksellaceae</taxon>
        <taxon>Chryseobacterium group</taxon>
        <taxon>Chryseobacterium</taxon>
    </lineage>
</organism>
<dbReference type="InterPro" id="IPR004852">
    <property type="entry name" value="Di-haem_cyt_c_peroxidsae"/>
</dbReference>
<comment type="function">
    <text evidence="11">Involved in methylamine metabolism. Essential for the maturation of the beta subunit of MADH, presumably via a step in the biosynthesis of tryptophan tryptophylquinone (TTQ), the cofactor of MADH.</text>
</comment>
<evidence type="ECO:0000256" key="4">
    <source>
        <dbReference type="ARBA" id="ARBA00022617"/>
    </source>
</evidence>
<evidence type="ECO:0000256" key="5">
    <source>
        <dbReference type="ARBA" id="ARBA00022723"/>
    </source>
</evidence>
<gene>
    <name evidence="15" type="ORF">PMI13_03573</name>
</gene>
<dbReference type="GO" id="GO:0042597">
    <property type="term" value="C:periplasmic space"/>
    <property type="evidence" value="ECO:0007669"/>
    <property type="project" value="UniProtKB-SubCell"/>
</dbReference>
<dbReference type="Proteomes" id="UP000007509">
    <property type="component" value="Unassembled WGS sequence"/>
</dbReference>
<reference evidence="15 16" key="1">
    <citation type="journal article" date="2012" name="J. Bacteriol.">
        <title>Twenty-one genome sequences from Pseudomonas species and 19 genome sequences from diverse bacteria isolated from the rhizosphere and endosphere of Populus deltoides.</title>
        <authorList>
            <person name="Brown S.D."/>
            <person name="Utturkar S.M."/>
            <person name="Klingeman D.M."/>
            <person name="Johnson C.M."/>
            <person name="Martin S.L."/>
            <person name="Land M.L."/>
            <person name="Lu T.Y."/>
            <person name="Schadt C.W."/>
            <person name="Doktycz M.J."/>
            <person name="Pelletier D.A."/>
        </authorList>
    </citation>
    <scope>NUCLEOTIDE SEQUENCE [LARGE SCALE GENOMIC DNA]</scope>
    <source>
        <strain evidence="15 16">CF314</strain>
    </source>
</reference>
<protein>
    <recommendedName>
        <fullName evidence="12">Methylamine utilization protein MauG</fullName>
    </recommendedName>
</protein>
<evidence type="ECO:0000256" key="10">
    <source>
        <dbReference type="ARBA" id="ARBA00023004"/>
    </source>
</evidence>
<evidence type="ECO:0000256" key="9">
    <source>
        <dbReference type="ARBA" id="ARBA00023002"/>
    </source>
</evidence>
<dbReference type="GO" id="GO:0004130">
    <property type="term" value="F:cytochrome-c peroxidase activity"/>
    <property type="evidence" value="ECO:0007669"/>
    <property type="project" value="TreeGrafter"/>
</dbReference>
<evidence type="ECO:0000256" key="1">
    <source>
        <dbReference type="ARBA" id="ARBA00004418"/>
    </source>
</evidence>
<dbReference type="GO" id="GO:0046872">
    <property type="term" value="F:metal ion binding"/>
    <property type="evidence" value="ECO:0007669"/>
    <property type="project" value="UniProtKB-KW"/>
</dbReference>
<feature type="domain" description="Cytochrome c" evidence="14">
    <location>
        <begin position="280"/>
        <end position="418"/>
    </location>
</feature>
<dbReference type="PROSITE" id="PS51007">
    <property type="entry name" value="CYTC"/>
    <property type="match status" value="1"/>
</dbReference>
<dbReference type="Pfam" id="PF03150">
    <property type="entry name" value="CCP_MauG"/>
    <property type="match status" value="1"/>
</dbReference>
<keyword evidence="9" id="KW-0560">Oxidoreductase</keyword>
<dbReference type="Gene3D" id="1.10.760.10">
    <property type="entry name" value="Cytochrome c-like domain"/>
    <property type="match status" value="2"/>
</dbReference>
<evidence type="ECO:0000256" key="8">
    <source>
        <dbReference type="ARBA" id="ARBA00022982"/>
    </source>
</evidence>
<evidence type="ECO:0000313" key="15">
    <source>
        <dbReference type="EMBL" id="EJL68551.1"/>
    </source>
</evidence>
<evidence type="ECO:0000256" key="6">
    <source>
        <dbReference type="ARBA" id="ARBA00022729"/>
    </source>
</evidence>
<evidence type="ECO:0000256" key="12">
    <source>
        <dbReference type="ARBA" id="ARBA00073576"/>
    </source>
</evidence>
<dbReference type="InterPro" id="IPR036909">
    <property type="entry name" value="Cyt_c-like_dom_sf"/>
</dbReference>
<keyword evidence="8" id="KW-0249">Electron transport</keyword>
<evidence type="ECO:0000256" key="11">
    <source>
        <dbReference type="ARBA" id="ARBA00058991"/>
    </source>
</evidence>
<dbReference type="InterPro" id="IPR009056">
    <property type="entry name" value="Cyt_c-like_dom"/>
</dbReference>
<keyword evidence="7" id="KW-0574">Periplasm</keyword>
<dbReference type="PANTHER" id="PTHR30600:SF10">
    <property type="entry name" value="BLL6722 PROTEIN"/>
    <property type="match status" value="1"/>
</dbReference>
<dbReference type="SUPFAM" id="SSF46626">
    <property type="entry name" value="Cytochrome c"/>
    <property type="match status" value="2"/>
</dbReference>
<dbReference type="GO" id="GO:0009055">
    <property type="term" value="F:electron transfer activity"/>
    <property type="evidence" value="ECO:0007669"/>
    <property type="project" value="InterPro"/>
</dbReference>